<feature type="transmembrane region" description="Helical" evidence="5">
    <location>
        <begin position="150"/>
        <end position="170"/>
    </location>
</feature>
<evidence type="ECO:0000256" key="4">
    <source>
        <dbReference type="ARBA" id="ARBA00023136"/>
    </source>
</evidence>
<feature type="transmembrane region" description="Helical" evidence="5">
    <location>
        <begin position="125"/>
        <end position="143"/>
    </location>
</feature>
<sequence>MFGKDGLEAAMAIAVYSTCSVSMILLNKLVMASYGIDFPMGLLFMQNAGALLLVAGAKAAGLIHYPDFDMRVVKKWMPLTVLFVAMLFTSMKSLSTMSVAVQTILKNLATVLTALGDAYMFDRKLSPGMFAAFGLMFAGAYMGSATDKWVTAWGLFWTFANVFFTVSYVLYMKALLGNVSSEIGRYGPVFYNNLLSLPFLIIPSFPVLGDMCTAIGNASFKAHVCLVLMTVVGSGMTFATFWCMKVTSPTTYSVTGSLNKIPLAVLGIFIFNHWPTPVGVMGILLALSGGMVYTYLNLPKPKPVVVDEEAGEAAENPRARGV</sequence>
<keyword evidence="4 5" id="KW-0472">Membrane</keyword>
<dbReference type="AlphaFoldDB" id="A0A7S1W794"/>
<feature type="transmembrane region" description="Helical" evidence="5">
    <location>
        <begin position="38"/>
        <end position="60"/>
    </location>
</feature>
<gene>
    <name evidence="7" type="ORF">NDES1114_LOCUS33458</name>
</gene>
<evidence type="ECO:0000259" key="6">
    <source>
        <dbReference type="Pfam" id="PF03151"/>
    </source>
</evidence>
<accession>A0A7S1W794</accession>
<dbReference type="EMBL" id="HBGF01049971">
    <property type="protein sequence ID" value="CAD9152173.1"/>
    <property type="molecule type" value="Transcribed_RNA"/>
</dbReference>
<protein>
    <recommendedName>
        <fullName evidence="6">Sugar phosphate transporter domain-containing protein</fullName>
    </recommendedName>
</protein>
<comment type="subcellular location">
    <subcellularLocation>
        <location evidence="1">Membrane</location>
        <topology evidence="1">Multi-pass membrane protein</topology>
    </subcellularLocation>
</comment>
<dbReference type="SUPFAM" id="SSF103481">
    <property type="entry name" value="Multidrug resistance efflux transporter EmrE"/>
    <property type="match status" value="2"/>
</dbReference>
<evidence type="ECO:0000256" key="2">
    <source>
        <dbReference type="ARBA" id="ARBA00022692"/>
    </source>
</evidence>
<keyword evidence="2 5" id="KW-0812">Transmembrane</keyword>
<feature type="transmembrane region" description="Helical" evidence="5">
    <location>
        <begin position="81"/>
        <end position="105"/>
    </location>
</feature>
<keyword evidence="3 5" id="KW-1133">Transmembrane helix</keyword>
<evidence type="ECO:0000256" key="1">
    <source>
        <dbReference type="ARBA" id="ARBA00004141"/>
    </source>
</evidence>
<dbReference type="InterPro" id="IPR050186">
    <property type="entry name" value="TPT_transporter"/>
</dbReference>
<feature type="transmembrane region" description="Helical" evidence="5">
    <location>
        <begin position="220"/>
        <end position="242"/>
    </location>
</feature>
<name>A0A7S1W794_NEODS</name>
<evidence type="ECO:0000256" key="5">
    <source>
        <dbReference type="SAM" id="Phobius"/>
    </source>
</evidence>
<feature type="domain" description="Sugar phosphate transporter" evidence="6">
    <location>
        <begin position="10"/>
        <end position="293"/>
    </location>
</feature>
<dbReference type="GO" id="GO:0016020">
    <property type="term" value="C:membrane"/>
    <property type="evidence" value="ECO:0007669"/>
    <property type="project" value="UniProtKB-SubCell"/>
</dbReference>
<feature type="transmembrane region" description="Helical" evidence="5">
    <location>
        <begin position="190"/>
        <end position="208"/>
    </location>
</feature>
<proteinExistence type="predicted"/>
<dbReference type="InterPro" id="IPR004853">
    <property type="entry name" value="Sugar_P_trans_dom"/>
</dbReference>
<reference evidence="7" key="1">
    <citation type="submission" date="2021-01" db="EMBL/GenBank/DDBJ databases">
        <authorList>
            <person name="Corre E."/>
            <person name="Pelletier E."/>
            <person name="Niang G."/>
            <person name="Scheremetjew M."/>
            <person name="Finn R."/>
            <person name="Kale V."/>
            <person name="Holt S."/>
            <person name="Cochrane G."/>
            <person name="Meng A."/>
            <person name="Brown T."/>
            <person name="Cohen L."/>
        </authorList>
    </citation>
    <scope>NUCLEOTIDE SEQUENCE</scope>
    <source>
        <strain evidence="7">CCAP 1951/1</strain>
    </source>
</reference>
<dbReference type="InterPro" id="IPR037185">
    <property type="entry name" value="EmrE-like"/>
</dbReference>
<feature type="transmembrane region" description="Helical" evidence="5">
    <location>
        <begin position="7"/>
        <end position="26"/>
    </location>
</feature>
<evidence type="ECO:0000313" key="7">
    <source>
        <dbReference type="EMBL" id="CAD9152173.1"/>
    </source>
</evidence>
<evidence type="ECO:0000256" key="3">
    <source>
        <dbReference type="ARBA" id="ARBA00022989"/>
    </source>
</evidence>
<dbReference type="Pfam" id="PF03151">
    <property type="entry name" value="TPT"/>
    <property type="match status" value="1"/>
</dbReference>
<dbReference type="PANTHER" id="PTHR11132">
    <property type="entry name" value="SOLUTE CARRIER FAMILY 35"/>
    <property type="match status" value="1"/>
</dbReference>
<organism evidence="7">
    <name type="scientific">Neobodo designis</name>
    <name type="common">Flagellated protozoan</name>
    <name type="synonym">Bodo designis</name>
    <dbReference type="NCBI Taxonomy" id="312471"/>
    <lineage>
        <taxon>Eukaryota</taxon>
        <taxon>Discoba</taxon>
        <taxon>Euglenozoa</taxon>
        <taxon>Kinetoplastea</taxon>
        <taxon>Metakinetoplastina</taxon>
        <taxon>Neobodonida</taxon>
        <taxon>Neobodo</taxon>
    </lineage>
</organism>